<accession>A0ABN9QKX0</accession>
<evidence type="ECO:0000313" key="2">
    <source>
        <dbReference type="EMBL" id="CAK0805598.1"/>
    </source>
</evidence>
<evidence type="ECO:0000313" key="3">
    <source>
        <dbReference type="Proteomes" id="UP001189429"/>
    </source>
</evidence>
<name>A0ABN9QKX0_9DINO</name>
<feature type="compositionally biased region" description="Low complexity" evidence="1">
    <location>
        <begin position="63"/>
        <end position="79"/>
    </location>
</feature>
<feature type="region of interest" description="Disordered" evidence="1">
    <location>
        <begin position="54"/>
        <end position="96"/>
    </location>
</feature>
<comment type="caution">
    <text evidence="2">The sequence shown here is derived from an EMBL/GenBank/DDBJ whole genome shotgun (WGS) entry which is preliminary data.</text>
</comment>
<sequence length="458" mass="48986">MRRGLLTRGAGGAGASLAASRAARHSATMLCLAAACELALSAALRRGSLGRRLDGGGGGGGALARPPLSSVRSGGPAPRGSRRPAPRQAGGRAREVLQRPLQRRVLLLKRRQALHGGLLLVEDQRYHQREDQGALGPDAHGLYVPHVARLEPDDADPLVREALPKTPVRDLLVRRVLVHRVGLAGGAGGQLEDPRHVLVEDRDLFQPHHRNNLPLRRVDEVQLDAILAHAALWRRRRRLRRPASAPWGLAPPPSAQGGCLRPPAGRPPALGGPVLLSSSPSRRCQPPPQPSSGCHSHQSSLGWEPPGGLPRAPRGAALRVLGAVAVGGGAQRGLQELDELAFEPVVPQLPEQVAHGVLIVEGQRHNDRHHHRALVALRPTARICRLLSCFSLTTRTSSSLSPRLRVSRRICRCPRRTRTARPPCPSTPRPTAASTTRARGTRTPAPATASGRSRRSAS</sequence>
<feature type="region of interest" description="Disordered" evidence="1">
    <location>
        <begin position="244"/>
        <end position="309"/>
    </location>
</feature>
<keyword evidence="3" id="KW-1185">Reference proteome</keyword>
<feature type="region of interest" description="Disordered" evidence="1">
    <location>
        <begin position="416"/>
        <end position="458"/>
    </location>
</feature>
<dbReference type="Proteomes" id="UP001189429">
    <property type="component" value="Unassembled WGS sequence"/>
</dbReference>
<feature type="compositionally biased region" description="Low complexity" evidence="1">
    <location>
        <begin position="291"/>
        <end position="302"/>
    </location>
</feature>
<evidence type="ECO:0000256" key="1">
    <source>
        <dbReference type="SAM" id="MobiDB-lite"/>
    </source>
</evidence>
<dbReference type="EMBL" id="CAUYUJ010003503">
    <property type="protein sequence ID" value="CAK0805598.1"/>
    <property type="molecule type" value="Genomic_DNA"/>
</dbReference>
<organism evidence="2 3">
    <name type="scientific">Prorocentrum cordatum</name>
    <dbReference type="NCBI Taxonomy" id="2364126"/>
    <lineage>
        <taxon>Eukaryota</taxon>
        <taxon>Sar</taxon>
        <taxon>Alveolata</taxon>
        <taxon>Dinophyceae</taxon>
        <taxon>Prorocentrales</taxon>
        <taxon>Prorocentraceae</taxon>
        <taxon>Prorocentrum</taxon>
    </lineage>
</organism>
<feature type="compositionally biased region" description="Low complexity" evidence="1">
    <location>
        <begin position="429"/>
        <end position="451"/>
    </location>
</feature>
<proteinExistence type="predicted"/>
<protein>
    <submittedName>
        <fullName evidence="2">Uncharacterized protein</fullName>
    </submittedName>
</protein>
<reference evidence="2" key="1">
    <citation type="submission" date="2023-10" db="EMBL/GenBank/DDBJ databases">
        <authorList>
            <person name="Chen Y."/>
            <person name="Shah S."/>
            <person name="Dougan E. K."/>
            <person name="Thang M."/>
            <person name="Chan C."/>
        </authorList>
    </citation>
    <scope>NUCLEOTIDE SEQUENCE [LARGE SCALE GENOMIC DNA]</scope>
</reference>
<gene>
    <name evidence="2" type="ORF">PCOR1329_LOCUS12070</name>
</gene>
<feature type="compositionally biased region" description="Low complexity" evidence="1">
    <location>
        <begin position="257"/>
        <end position="284"/>
    </location>
</feature>